<comment type="similarity">
    <text evidence="1">Belongs to the sulfur carrier protein TusA family.</text>
</comment>
<dbReference type="InterPro" id="IPR001455">
    <property type="entry name" value="TusA-like"/>
</dbReference>
<dbReference type="CDD" id="cd00291">
    <property type="entry name" value="SirA_YedF_YeeD"/>
    <property type="match status" value="1"/>
</dbReference>
<dbReference type="AlphaFoldDB" id="A0A483CU48"/>
<evidence type="ECO:0000313" key="3">
    <source>
        <dbReference type="EMBL" id="TAJ44284.1"/>
    </source>
</evidence>
<accession>A0A483CU48</accession>
<dbReference type="RefSeq" id="WP_130647000.1">
    <property type="nucleotide sequence ID" value="NZ_PGCL01000003.1"/>
</dbReference>
<dbReference type="Gene3D" id="3.30.110.40">
    <property type="entry name" value="TusA-like domain"/>
    <property type="match status" value="1"/>
</dbReference>
<dbReference type="SUPFAM" id="SSF64307">
    <property type="entry name" value="SirA-like"/>
    <property type="match status" value="1"/>
</dbReference>
<reference evidence="3 4" key="1">
    <citation type="submission" date="2017-11" db="EMBL/GenBank/DDBJ databases">
        <title>Isolation and Characterization of Methanofollis Species from Methane Seep Offshore SW Taiwan.</title>
        <authorList>
            <person name="Teng N.-H."/>
            <person name="Lai M.-C."/>
            <person name="Chen S.-C."/>
        </authorList>
    </citation>
    <scope>NUCLEOTIDE SEQUENCE [LARGE SCALE GENOMIC DNA]</scope>
    <source>
        <strain evidence="3 4">FWC-SCC2</strain>
    </source>
</reference>
<dbReference type="PANTHER" id="PTHR33279:SF6">
    <property type="entry name" value="SULFUR CARRIER PROTEIN YEDF-RELATED"/>
    <property type="match status" value="1"/>
</dbReference>
<proteinExistence type="inferred from homology"/>
<name>A0A483CU48_9EURY</name>
<sequence>MSGDITPSREVDCIGLYCPMPIAVTKEEIEQIEVGEVLRVEADDPAAEEDILRWARRAGHEIVKFEKEEGILTFYIRRLR</sequence>
<dbReference type="OrthoDB" id="45650at2157"/>
<evidence type="ECO:0000259" key="2">
    <source>
        <dbReference type="Pfam" id="PF01206"/>
    </source>
</evidence>
<evidence type="ECO:0000256" key="1">
    <source>
        <dbReference type="ARBA" id="ARBA00008984"/>
    </source>
</evidence>
<organism evidence="3 4">
    <name type="scientific">Methanofollis fontis</name>
    <dbReference type="NCBI Taxonomy" id="2052832"/>
    <lineage>
        <taxon>Archaea</taxon>
        <taxon>Methanobacteriati</taxon>
        <taxon>Methanobacteriota</taxon>
        <taxon>Stenosarchaea group</taxon>
        <taxon>Methanomicrobia</taxon>
        <taxon>Methanomicrobiales</taxon>
        <taxon>Methanomicrobiaceae</taxon>
        <taxon>Methanofollis</taxon>
    </lineage>
</organism>
<dbReference type="Pfam" id="PF01206">
    <property type="entry name" value="TusA"/>
    <property type="match status" value="1"/>
</dbReference>
<comment type="caution">
    <text evidence="3">The sequence shown here is derived from an EMBL/GenBank/DDBJ whole genome shotgun (WGS) entry which is preliminary data.</text>
</comment>
<feature type="domain" description="UPF0033" evidence="2">
    <location>
        <begin position="9"/>
        <end position="78"/>
    </location>
</feature>
<evidence type="ECO:0000313" key="4">
    <source>
        <dbReference type="Proteomes" id="UP000292580"/>
    </source>
</evidence>
<dbReference type="PANTHER" id="PTHR33279">
    <property type="entry name" value="SULFUR CARRIER PROTEIN YEDF-RELATED"/>
    <property type="match status" value="1"/>
</dbReference>
<dbReference type="EMBL" id="PGCL01000003">
    <property type="protein sequence ID" value="TAJ44284.1"/>
    <property type="molecule type" value="Genomic_DNA"/>
</dbReference>
<protein>
    <recommendedName>
        <fullName evidence="2">UPF0033 domain-containing protein</fullName>
    </recommendedName>
</protein>
<gene>
    <name evidence="3" type="ORF">CUJ86_07745</name>
</gene>
<keyword evidence="4" id="KW-1185">Reference proteome</keyword>
<dbReference type="InterPro" id="IPR036868">
    <property type="entry name" value="TusA-like_sf"/>
</dbReference>
<dbReference type="Proteomes" id="UP000292580">
    <property type="component" value="Unassembled WGS sequence"/>
</dbReference>